<dbReference type="Gramene" id="Ma08_t06980.1">
    <property type="protein sequence ID" value="Ma08_p06980.1"/>
    <property type="gene ID" value="Ma08_g06980"/>
</dbReference>
<keyword evidence="3" id="KW-1185">Reference proteome</keyword>
<name>A0A804K3S7_MUSAM</name>
<reference evidence="2" key="2">
    <citation type="submission" date="2021-05" db="UniProtKB">
        <authorList>
            <consortium name="EnsemblPlants"/>
        </authorList>
    </citation>
    <scope>IDENTIFICATION</scope>
    <source>
        <strain evidence="2">subsp. malaccensis</strain>
    </source>
</reference>
<evidence type="ECO:0000313" key="2">
    <source>
        <dbReference type="EnsemblPlants" id="Ma08_p06980.1"/>
    </source>
</evidence>
<accession>A0A804K3S7</accession>
<reference evidence="1" key="1">
    <citation type="submission" date="2021-03" db="EMBL/GenBank/DDBJ databases">
        <authorList>
            <consortium name="Genoscope - CEA"/>
            <person name="William W."/>
        </authorList>
    </citation>
    <scope>NUCLEOTIDE SEQUENCE</scope>
    <source>
        <strain evidence="1">Doubled-haploid Pahang</strain>
    </source>
</reference>
<dbReference type="EMBL" id="HG996472">
    <property type="protein sequence ID" value="CAG1830807.1"/>
    <property type="molecule type" value="Genomic_DNA"/>
</dbReference>
<organism evidence="2 3">
    <name type="scientific">Musa acuminata subsp. malaccensis</name>
    <name type="common">Wild banana</name>
    <name type="synonym">Musa malaccensis</name>
    <dbReference type="NCBI Taxonomy" id="214687"/>
    <lineage>
        <taxon>Eukaryota</taxon>
        <taxon>Viridiplantae</taxon>
        <taxon>Streptophyta</taxon>
        <taxon>Embryophyta</taxon>
        <taxon>Tracheophyta</taxon>
        <taxon>Spermatophyta</taxon>
        <taxon>Magnoliopsida</taxon>
        <taxon>Liliopsida</taxon>
        <taxon>Zingiberales</taxon>
        <taxon>Musaceae</taxon>
        <taxon>Musa</taxon>
    </lineage>
</organism>
<evidence type="ECO:0000313" key="3">
    <source>
        <dbReference type="Proteomes" id="UP000012960"/>
    </source>
</evidence>
<dbReference type="Proteomes" id="UP000012960">
    <property type="component" value="Unplaced"/>
</dbReference>
<protein>
    <submittedName>
        <fullName evidence="1">(wild Malaysian banana) hypothetical protein</fullName>
    </submittedName>
</protein>
<proteinExistence type="predicted"/>
<dbReference type="AlphaFoldDB" id="A0A804K3S7"/>
<gene>
    <name evidence="1" type="ORF">GSMUA_340610.1</name>
</gene>
<evidence type="ECO:0000313" key="1">
    <source>
        <dbReference type="EMBL" id="CAG1830807.1"/>
    </source>
</evidence>
<dbReference type="EnsemblPlants" id="Ma08_t06980.1">
    <property type="protein sequence ID" value="Ma08_p06980.1"/>
    <property type="gene ID" value="Ma08_g06980"/>
</dbReference>
<dbReference type="InParanoid" id="A0A804K3S7"/>
<sequence>MPIAGPLPEPSPILSRAVDGCSNLNSVGEMKLLQWELVVWYNGKAPWLHINSRQVH</sequence>